<dbReference type="Pfam" id="PF01471">
    <property type="entry name" value="PG_binding_1"/>
    <property type="match status" value="1"/>
</dbReference>
<feature type="domain" description="N-acetylmuramidase" evidence="2">
    <location>
        <begin position="94"/>
        <end position="272"/>
    </location>
</feature>
<sequence>MQILKFKSKNASVYLLEEILNNIGYKVIISDYFGLDTHNAVIDFQKKNKLVADGIVGVKTWTVLLKTNEVVLNQKTKFLSEKDLIDFSKKFNLELAAVKAVNEIESSGKGFLLNGEPKILFEGHVFWNELLKRGIDPEDYNKNNPDILYPKWTKKYYLGGEKEYKRLAKAIGLSNDDNFREAALCSASWGSFQIMGYHFSKLGYKTIDEFVSKMKLSEAEHLNAFGLFLEKYDILKYLRTKEWAKFAKNYNGISYSINQYDKKLEKAYNKYKKLL</sequence>
<dbReference type="InterPro" id="IPR002477">
    <property type="entry name" value="Peptidoglycan-bd-like"/>
</dbReference>
<evidence type="ECO:0000313" key="3">
    <source>
        <dbReference type="EMBL" id="PPZ90977.1"/>
    </source>
</evidence>
<dbReference type="RefSeq" id="WP_104793987.1">
    <property type="nucleotide sequence ID" value="NZ_PTPZ01000006.1"/>
</dbReference>
<dbReference type="AlphaFoldDB" id="A0A2S7I334"/>
<protein>
    <submittedName>
        <fullName evidence="3">Hydrolase</fullName>
    </submittedName>
</protein>
<dbReference type="EMBL" id="PTPZ01000006">
    <property type="protein sequence ID" value="PPZ90977.1"/>
    <property type="molecule type" value="Genomic_DNA"/>
</dbReference>
<organism evidence="3 4">
    <name type="scientific">Cloacibacterium normanense</name>
    <dbReference type="NCBI Taxonomy" id="237258"/>
    <lineage>
        <taxon>Bacteria</taxon>
        <taxon>Pseudomonadati</taxon>
        <taxon>Bacteroidota</taxon>
        <taxon>Flavobacteriia</taxon>
        <taxon>Flavobacteriales</taxon>
        <taxon>Weeksellaceae</taxon>
    </lineage>
</organism>
<dbReference type="InterPro" id="IPR036366">
    <property type="entry name" value="PGBDSf"/>
</dbReference>
<evidence type="ECO:0000259" key="1">
    <source>
        <dbReference type="Pfam" id="PF01471"/>
    </source>
</evidence>
<evidence type="ECO:0000259" key="2">
    <source>
        <dbReference type="Pfam" id="PF11860"/>
    </source>
</evidence>
<dbReference type="Pfam" id="PF11860">
    <property type="entry name" value="Muramidase"/>
    <property type="match status" value="1"/>
</dbReference>
<keyword evidence="3" id="KW-0378">Hydrolase</keyword>
<comment type="caution">
    <text evidence="3">The sequence shown here is derived from an EMBL/GenBank/DDBJ whole genome shotgun (WGS) entry which is preliminary data.</text>
</comment>
<feature type="domain" description="Peptidoglycan binding-like" evidence="1">
    <location>
        <begin position="11"/>
        <end position="64"/>
    </location>
</feature>
<reference evidence="3 4" key="1">
    <citation type="submission" date="2018-02" db="EMBL/GenBank/DDBJ databases">
        <title>Draft genome sequence of bacterial isolates from marine environment.</title>
        <authorList>
            <person name="Singh S.K."/>
            <person name="Hill R."/>
            <person name="Major S."/>
            <person name="Cai H."/>
            <person name="Li Y."/>
        </authorList>
    </citation>
    <scope>NUCLEOTIDE SEQUENCE [LARGE SCALE GENOMIC DNA]</scope>
    <source>
        <strain evidence="3 4">IMET F</strain>
    </source>
</reference>
<gene>
    <name evidence="3" type="ORF">C3729_09860</name>
</gene>
<dbReference type="SUPFAM" id="SSF47090">
    <property type="entry name" value="PGBD-like"/>
    <property type="match status" value="1"/>
</dbReference>
<dbReference type="GO" id="GO:0016787">
    <property type="term" value="F:hydrolase activity"/>
    <property type="evidence" value="ECO:0007669"/>
    <property type="project" value="UniProtKB-KW"/>
</dbReference>
<dbReference type="InterPro" id="IPR036365">
    <property type="entry name" value="PGBD-like_sf"/>
</dbReference>
<dbReference type="Proteomes" id="UP000238565">
    <property type="component" value="Unassembled WGS sequence"/>
</dbReference>
<proteinExistence type="predicted"/>
<dbReference type="InterPro" id="IPR024408">
    <property type="entry name" value="Muramidase"/>
</dbReference>
<dbReference type="Gene3D" id="1.10.101.10">
    <property type="entry name" value="PGBD-like superfamily/PGBD"/>
    <property type="match status" value="1"/>
</dbReference>
<evidence type="ECO:0000313" key="4">
    <source>
        <dbReference type="Proteomes" id="UP000238565"/>
    </source>
</evidence>
<name>A0A2S7I334_9FLAO</name>
<accession>A0A2S7I334</accession>